<dbReference type="Gene3D" id="6.10.140.2220">
    <property type="match status" value="1"/>
</dbReference>
<reference evidence="6" key="1">
    <citation type="submission" date="2023-06" db="EMBL/GenBank/DDBJ databases">
        <title>Survivors Of The Sea: Transcriptome response of Skeletonema marinoi to long-term dormancy.</title>
        <authorList>
            <person name="Pinder M.I.M."/>
            <person name="Kourtchenko O."/>
            <person name="Robertson E.K."/>
            <person name="Larsson T."/>
            <person name="Maumus F."/>
            <person name="Osuna-Cruz C.M."/>
            <person name="Vancaester E."/>
            <person name="Stenow R."/>
            <person name="Vandepoele K."/>
            <person name="Ploug H."/>
            <person name="Bruchert V."/>
            <person name="Godhe A."/>
            <person name="Topel M."/>
        </authorList>
    </citation>
    <scope>NUCLEOTIDE SEQUENCE</scope>
    <source>
        <strain evidence="6">R05AC</strain>
    </source>
</reference>
<name>A0AAD9D8V8_9STRA</name>
<feature type="domain" description="MYND-type" evidence="5">
    <location>
        <begin position="182"/>
        <end position="225"/>
    </location>
</feature>
<keyword evidence="3" id="KW-0862">Zinc</keyword>
<dbReference type="EMBL" id="JATAAI010000026">
    <property type="protein sequence ID" value="KAK1737099.1"/>
    <property type="molecule type" value="Genomic_DNA"/>
</dbReference>
<evidence type="ECO:0000256" key="4">
    <source>
        <dbReference type="PROSITE-ProRule" id="PRU00134"/>
    </source>
</evidence>
<dbReference type="PROSITE" id="PS50865">
    <property type="entry name" value="ZF_MYND_2"/>
    <property type="match status" value="1"/>
</dbReference>
<organism evidence="6 7">
    <name type="scientific">Skeletonema marinoi</name>
    <dbReference type="NCBI Taxonomy" id="267567"/>
    <lineage>
        <taxon>Eukaryota</taxon>
        <taxon>Sar</taxon>
        <taxon>Stramenopiles</taxon>
        <taxon>Ochrophyta</taxon>
        <taxon>Bacillariophyta</taxon>
        <taxon>Coscinodiscophyceae</taxon>
        <taxon>Thalassiosirophycidae</taxon>
        <taxon>Thalassiosirales</taxon>
        <taxon>Skeletonemataceae</taxon>
        <taxon>Skeletonema</taxon>
        <taxon>Skeletonema marinoi-dohrnii complex</taxon>
    </lineage>
</organism>
<keyword evidence="1" id="KW-0479">Metal-binding</keyword>
<dbReference type="Proteomes" id="UP001224775">
    <property type="component" value="Unassembled WGS sequence"/>
</dbReference>
<evidence type="ECO:0000256" key="2">
    <source>
        <dbReference type="ARBA" id="ARBA00022771"/>
    </source>
</evidence>
<dbReference type="InterPro" id="IPR002893">
    <property type="entry name" value="Znf_MYND"/>
</dbReference>
<keyword evidence="2 4" id="KW-0863">Zinc-finger</keyword>
<protein>
    <recommendedName>
        <fullName evidence="5">MYND-type domain-containing protein</fullName>
    </recommendedName>
</protein>
<dbReference type="AlphaFoldDB" id="A0AAD9D8V8"/>
<dbReference type="Pfam" id="PF01753">
    <property type="entry name" value="zf-MYND"/>
    <property type="match status" value="1"/>
</dbReference>
<keyword evidence="7" id="KW-1185">Reference proteome</keyword>
<dbReference type="SUPFAM" id="SSF144232">
    <property type="entry name" value="HIT/MYND zinc finger-like"/>
    <property type="match status" value="1"/>
</dbReference>
<accession>A0AAD9D8V8</accession>
<evidence type="ECO:0000256" key="1">
    <source>
        <dbReference type="ARBA" id="ARBA00022723"/>
    </source>
</evidence>
<proteinExistence type="predicted"/>
<gene>
    <name evidence="6" type="ORF">QTG54_011966</name>
</gene>
<dbReference type="GO" id="GO:0008270">
    <property type="term" value="F:zinc ion binding"/>
    <property type="evidence" value="ECO:0007669"/>
    <property type="project" value="UniProtKB-KW"/>
</dbReference>
<evidence type="ECO:0000313" key="6">
    <source>
        <dbReference type="EMBL" id="KAK1737099.1"/>
    </source>
</evidence>
<comment type="caution">
    <text evidence="6">The sequence shown here is derived from an EMBL/GenBank/DDBJ whole genome shotgun (WGS) entry which is preliminary data.</text>
</comment>
<evidence type="ECO:0000259" key="5">
    <source>
        <dbReference type="PROSITE" id="PS50865"/>
    </source>
</evidence>
<sequence>MALERQLKELQLSERGGSLAAEDQCMHGWCPWLGEDETEGCKQLCDEMLNAAVEAAEADVGDFIDKFAHGMQTSQMKRVDVWGDVKKLEHIKSYFLSAGTKKLVEGSDGEDVAVIAYFARFFEQYIESFEERKPMSAAKTYELLFLDHRTIVSFFKNRIECKCLDEEYQKVKDMPKLGICSNFDCKLPKRRVERSKLHCCSKCRQRDYCSRECQKADWSNHKKRCGMSEKLVEKELQKYREQNKCSELEGATVHVVQVSL</sequence>
<evidence type="ECO:0000313" key="7">
    <source>
        <dbReference type="Proteomes" id="UP001224775"/>
    </source>
</evidence>
<evidence type="ECO:0000256" key="3">
    <source>
        <dbReference type="ARBA" id="ARBA00022833"/>
    </source>
</evidence>